<dbReference type="EMBL" id="BAAARA010000021">
    <property type="protein sequence ID" value="GAA2359511.1"/>
    <property type="molecule type" value="Genomic_DNA"/>
</dbReference>
<dbReference type="InterPro" id="IPR036514">
    <property type="entry name" value="SGNH_hydro_sf"/>
</dbReference>
<dbReference type="RefSeq" id="WP_344135898.1">
    <property type="nucleotide sequence ID" value="NZ_BAAARA010000021.1"/>
</dbReference>
<dbReference type="Proteomes" id="UP001501218">
    <property type="component" value="Unassembled WGS sequence"/>
</dbReference>
<name>A0ABN3GRY6_9PSEU</name>
<dbReference type="Pfam" id="PF13472">
    <property type="entry name" value="Lipase_GDSL_2"/>
    <property type="match status" value="1"/>
</dbReference>
<organism evidence="3 4">
    <name type="scientific">Saccharopolyspora halophila</name>
    <dbReference type="NCBI Taxonomy" id="405551"/>
    <lineage>
        <taxon>Bacteria</taxon>
        <taxon>Bacillati</taxon>
        <taxon>Actinomycetota</taxon>
        <taxon>Actinomycetes</taxon>
        <taxon>Pseudonocardiales</taxon>
        <taxon>Pseudonocardiaceae</taxon>
        <taxon>Saccharopolyspora</taxon>
    </lineage>
</organism>
<dbReference type="CDD" id="cd01832">
    <property type="entry name" value="SGNH_hydrolase_like_1"/>
    <property type="match status" value="1"/>
</dbReference>
<dbReference type="PANTHER" id="PTHR43784:SF2">
    <property type="entry name" value="GDSL-LIKE LIPASE_ACYLHYDROLASE, PUTATIVE (AFU_ORTHOLOGUE AFUA_2G00820)-RELATED"/>
    <property type="match status" value="1"/>
</dbReference>
<feature type="domain" description="SGNH hydrolase-type esterase" evidence="2">
    <location>
        <begin position="20"/>
        <end position="192"/>
    </location>
</feature>
<evidence type="ECO:0000313" key="3">
    <source>
        <dbReference type="EMBL" id="GAA2359511.1"/>
    </source>
</evidence>
<accession>A0ABN3GRY6</accession>
<dbReference type="PROSITE" id="PS00141">
    <property type="entry name" value="ASP_PROTEASE"/>
    <property type="match status" value="1"/>
</dbReference>
<dbReference type="Gene3D" id="3.40.50.1110">
    <property type="entry name" value="SGNH hydrolase"/>
    <property type="match status" value="1"/>
</dbReference>
<gene>
    <name evidence="3" type="ORF">GCM10009854_42820</name>
</gene>
<evidence type="ECO:0000313" key="4">
    <source>
        <dbReference type="Proteomes" id="UP001501218"/>
    </source>
</evidence>
<proteinExistence type="predicted"/>
<keyword evidence="4" id="KW-1185">Reference proteome</keyword>
<dbReference type="InterPro" id="IPR013830">
    <property type="entry name" value="SGNH_hydro"/>
</dbReference>
<protein>
    <submittedName>
        <fullName evidence="3">SGNH/GDSL hydrolase family protein</fullName>
    </submittedName>
</protein>
<dbReference type="InterPro" id="IPR053140">
    <property type="entry name" value="GDSL_Rv0518-like"/>
</dbReference>
<dbReference type="InterPro" id="IPR001969">
    <property type="entry name" value="Aspartic_peptidase_AS"/>
</dbReference>
<evidence type="ECO:0000259" key="2">
    <source>
        <dbReference type="Pfam" id="PF13472"/>
    </source>
</evidence>
<reference evidence="3 4" key="1">
    <citation type="journal article" date="2019" name="Int. J. Syst. Evol. Microbiol.">
        <title>The Global Catalogue of Microorganisms (GCM) 10K type strain sequencing project: providing services to taxonomists for standard genome sequencing and annotation.</title>
        <authorList>
            <consortium name="The Broad Institute Genomics Platform"/>
            <consortium name="The Broad Institute Genome Sequencing Center for Infectious Disease"/>
            <person name="Wu L."/>
            <person name="Ma J."/>
        </authorList>
    </citation>
    <scope>NUCLEOTIDE SEQUENCE [LARGE SCALE GENOMIC DNA]</scope>
    <source>
        <strain evidence="3 4">JCM 16221</strain>
    </source>
</reference>
<dbReference type="PANTHER" id="PTHR43784">
    <property type="entry name" value="GDSL-LIKE LIPASE/ACYLHYDROLASE, PUTATIVE (AFU_ORTHOLOGUE AFUA_2G00820)-RELATED"/>
    <property type="match status" value="1"/>
</dbReference>
<dbReference type="GO" id="GO:0016787">
    <property type="term" value="F:hydrolase activity"/>
    <property type="evidence" value="ECO:0007669"/>
    <property type="project" value="UniProtKB-KW"/>
</dbReference>
<sequence>MHDAITAGTTGPRPVRSLAVLGDSVAEGMGDPIAGRRWRGFAPLLAEAVGAAALTNMASSGARVADLWRDQLPAALRAAPDAAVVMVGMNDTMRADFDPRLLWQQLNHVVCALVDTGADVVTIRYHDHARVFRLPGPLRRLLRRRIDSLNRILTEVAEAHGAKIVDLDRLPGAYHPAAWSVDRLHPSELGHRMLAKAFATSLAEFGRTIPGEVSLTCSGGVPTSRWDHARWLLGKGIPWCLSRTHDLSTHFLRTRRPKPDQPPNPHPAEPSSELP</sequence>
<dbReference type="SUPFAM" id="SSF52266">
    <property type="entry name" value="SGNH hydrolase"/>
    <property type="match status" value="1"/>
</dbReference>
<evidence type="ECO:0000256" key="1">
    <source>
        <dbReference type="SAM" id="MobiDB-lite"/>
    </source>
</evidence>
<keyword evidence="3" id="KW-0378">Hydrolase</keyword>
<feature type="region of interest" description="Disordered" evidence="1">
    <location>
        <begin position="253"/>
        <end position="275"/>
    </location>
</feature>
<comment type="caution">
    <text evidence="3">The sequence shown here is derived from an EMBL/GenBank/DDBJ whole genome shotgun (WGS) entry which is preliminary data.</text>
</comment>